<protein>
    <recommendedName>
        <fullName evidence="3">Actin-related protein</fullName>
    </recommendedName>
</protein>
<sequence length="357" mass="40438">MIQAIASPQTETFLQNATIERLNFSKLNKTRIRFRIQLKNSTKSAAPKWADVLKSETSEVESDLIKVTNSEVGLRGVKVFKKLDEAAAQLRQEISSVQEWMSPDTGDWVCPIDLAPLVWNQLINIRDNVAPALRNQLKLDYETGLIDYQERIDKFLSLNAWELSLDKQESVKANLLKAFPTLTDLEDYLQVIIGRPVIIPALSEQLNQQQAKCLDQITKFIQQYDQNLEQRLRESALAGGEQLAAQLLEELSDWEPGRRPVQFKKKMERHLMKVQVLLANADSQAGSSLEAMMTHLDSIVNDPAIESKNLGSDGRSQLQQKMNDIRAKLLNEQRNLQQLATGEVGLAKATVNAFRFR</sequence>
<gene>
    <name evidence="1" type="ORF">FNW02_30610</name>
</gene>
<evidence type="ECO:0000313" key="1">
    <source>
        <dbReference type="EMBL" id="MBD6620032.1"/>
    </source>
</evidence>
<dbReference type="EMBL" id="VJXY01000053">
    <property type="protein sequence ID" value="MBD6620032.1"/>
    <property type="molecule type" value="Genomic_DNA"/>
</dbReference>
<reference evidence="1" key="1">
    <citation type="submission" date="2019-07" db="EMBL/GenBank/DDBJ databases">
        <title>Toxilogical consequences of a new and cryptic species of cyanobacteria (Komarekiella delphini-convector) recovered from the epidermis of a bottlenose dolphin and 1500 ft. in the air.</title>
        <authorList>
            <person name="Brown A.O."/>
            <person name="Dvorak P."/>
            <person name="Villanueva C.D."/>
            <person name="Foss A.J."/>
            <person name="Garvey A.D."/>
            <person name="Gibson Q.A."/>
            <person name="Johansen J.R."/>
            <person name="Casamatta D.A."/>
        </authorList>
    </citation>
    <scope>NUCLEOTIDE SEQUENCE</scope>
    <source>
        <strain evidence="1">SJRDD-AB1</strain>
    </source>
</reference>
<comment type="caution">
    <text evidence="1">The sequence shown here is derived from an EMBL/GenBank/DDBJ whole genome shotgun (WGS) entry which is preliminary data.</text>
</comment>
<dbReference type="Proteomes" id="UP001165986">
    <property type="component" value="Unassembled WGS sequence"/>
</dbReference>
<dbReference type="AlphaFoldDB" id="A0AA40T3Q6"/>
<organism evidence="1 2">
    <name type="scientific">Komarekiella delphini-convector SJRDD-AB1</name>
    <dbReference type="NCBI Taxonomy" id="2593771"/>
    <lineage>
        <taxon>Bacteria</taxon>
        <taxon>Bacillati</taxon>
        <taxon>Cyanobacteriota</taxon>
        <taxon>Cyanophyceae</taxon>
        <taxon>Nostocales</taxon>
        <taxon>Nostocaceae</taxon>
        <taxon>Komarekiella</taxon>
        <taxon>Komarekiella delphini-convector</taxon>
    </lineage>
</organism>
<evidence type="ECO:0008006" key="3">
    <source>
        <dbReference type="Google" id="ProtNLM"/>
    </source>
</evidence>
<name>A0AA40T3Q6_9NOST</name>
<proteinExistence type="predicted"/>
<keyword evidence="2" id="KW-1185">Reference proteome</keyword>
<dbReference type="RefSeq" id="WP_191761238.1">
    <property type="nucleotide sequence ID" value="NZ_VJXY01000053.1"/>
</dbReference>
<evidence type="ECO:0000313" key="2">
    <source>
        <dbReference type="Proteomes" id="UP001165986"/>
    </source>
</evidence>
<accession>A0AA40T3Q6</accession>